<dbReference type="InterPro" id="IPR050655">
    <property type="entry name" value="Plant_B3_domain"/>
</dbReference>
<evidence type="ECO:0000256" key="3">
    <source>
        <dbReference type="ARBA" id="ARBA00023125"/>
    </source>
</evidence>
<reference evidence="9" key="1">
    <citation type="submission" date="2025-08" db="UniProtKB">
        <authorList>
            <consortium name="RefSeq"/>
        </authorList>
    </citation>
    <scope>IDENTIFICATION</scope>
    <source>
        <tissue evidence="9">Stem</tissue>
    </source>
</reference>
<evidence type="ECO:0000256" key="5">
    <source>
        <dbReference type="ARBA" id="ARBA00023242"/>
    </source>
</evidence>
<dbReference type="GeneID" id="103497522"/>
<feature type="domain" description="TF-B3" evidence="7">
    <location>
        <begin position="25"/>
        <end position="123"/>
    </location>
</feature>
<dbReference type="RefSeq" id="XP_050934996.1">
    <property type="nucleotide sequence ID" value="XM_051079039.1"/>
</dbReference>
<evidence type="ECO:0000256" key="4">
    <source>
        <dbReference type="ARBA" id="ARBA00023163"/>
    </source>
</evidence>
<protein>
    <submittedName>
        <fullName evidence="9">B3 domain-containing transcription factor VRN1-like</fullName>
    </submittedName>
</protein>
<dbReference type="InterPro" id="IPR015300">
    <property type="entry name" value="DNA-bd_pseudobarrel_sf"/>
</dbReference>
<dbReference type="Pfam" id="PF02362">
    <property type="entry name" value="B3"/>
    <property type="match status" value="2"/>
</dbReference>
<keyword evidence="5" id="KW-0539">Nucleus</keyword>
<evidence type="ECO:0000256" key="1">
    <source>
        <dbReference type="ARBA" id="ARBA00004123"/>
    </source>
</evidence>
<dbReference type="SMART" id="SM01019">
    <property type="entry name" value="B3"/>
    <property type="match status" value="2"/>
</dbReference>
<keyword evidence="3" id="KW-0238">DNA-binding</keyword>
<keyword evidence="8" id="KW-1185">Reference proteome</keyword>
<keyword evidence="4" id="KW-0804">Transcription</keyword>
<feature type="domain" description="TF-B3" evidence="7">
    <location>
        <begin position="384"/>
        <end position="483"/>
    </location>
</feature>
<accession>A0ABM3KB44</accession>
<dbReference type="PROSITE" id="PS50863">
    <property type="entry name" value="B3"/>
    <property type="match status" value="2"/>
</dbReference>
<dbReference type="PANTHER" id="PTHR31920:SF147">
    <property type="entry name" value="TF-B3 DOMAIN-CONTAINING PROTEIN"/>
    <property type="match status" value="1"/>
</dbReference>
<dbReference type="PANTHER" id="PTHR31920">
    <property type="entry name" value="B3 DOMAIN-CONTAINING"/>
    <property type="match status" value="1"/>
</dbReference>
<dbReference type="Gene3D" id="2.40.330.10">
    <property type="entry name" value="DNA-binding pseudobarrel domain"/>
    <property type="match status" value="2"/>
</dbReference>
<proteinExistence type="predicted"/>
<comment type="subcellular location">
    <subcellularLocation>
        <location evidence="1">Nucleus</location>
    </subcellularLocation>
</comment>
<dbReference type="CDD" id="cd10017">
    <property type="entry name" value="B3_DNA"/>
    <property type="match status" value="2"/>
</dbReference>
<sequence>MASSSHHQPNSIVKQPDKALLHNPHFFKVVLDDALKEQKLEIPRKFVREYGLQALLKDQVCLKVRDGKEWNVGLTKSNNGTRVWFHYGWEKLVEFYSVKSGYFLVFKYENQSSSLYVVIFDRTATEIEYPVKKISLDKSKERVKMETYFDDDLDLDFKDGDLSFGVKKPTNSRWKPPSTGSQQARAMAKANRFQSMTLNPSFICKELPNKFVKNNGGSMLFNKLKGICCFNVLIFDTSATEIDYPIRGLLDIIPKSRNEDEEESIQILNEMVLKKRRMEKEEETPAYRSLRGLKKMMRKNAKVKIAKNRGITSDEDEEDLETDNSRRQSNHRGTAYNEGDDGRVSPESMRPMNPRKTPPALTENQLAVKKRASRFKSRRNNPSFMVTMRPSYIQTGNYLSLPRRFGERYIKESVDVKLEVGDGRSWRVWCGVRWAFTRRRTELKGGWKRFAVDNELKEGDICVFELMEKNDAVLFKVAIFRLPNA</sequence>
<dbReference type="Proteomes" id="UP001652600">
    <property type="component" value="Chromosome 11"/>
</dbReference>
<evidence type="ECO:0000313" key="9">
    <source>
        <dbReference type="RefSeq" id="XP_050934996.1"/>
    </source>
</evidence>
<feature type="region of interest" description="Disordered" evidence="6">
    <location>
        <begin position="304"/>
        <end position="364"/>
    </location>
</feature>
<feature type="compositionally biased region" description="Acidic residues" evidence="6">
    <location>
        <begin position="313"/>
        <end position="322"/>
    </location>
</feature>
<keyword evidence="2" id="KW-0805">Transcription regulation</keyword>
<name>A0ABM3KB44_CUCME</name>
<dbReference type="InterPro" id="IPR003340">
    <property type="entry name" value="B3_DNA-bd"/>
</dbReference>
<evidence type="ECO:0000256" key="2">
    <source>
        <dbReference type="ARBA" id="ARBA00023015"/>
    </source>
</evidence>
<evidence type="ECO:0000259" key="7">
    <source>
        <dbReference type="PROSITE" id="PS50863"/>
    </source>
</evidence>
<evidence type="ECO:0000313" key="8">
    <source>
        <dbReference type="Proteomes" id="UP001652600"/>
    </source>
</evidence>
<dbReference type="SUPFAM" id="SSF101936">
    <property type="entry name" value="DNA-binding pseudobarrel domain"/>
    <property type="match status" value="2"/>
</dbReference>
<evidence type="ECO:0000256" key="6">
    <source>
        <dbReference type="SAM" id="MobiDB-lite"/>
    </source>
</evidence>
<gene>
    <name evidence="9" type="primary">LOC103497522</name>
</gene>
<organism evidence="8 9">
    <name type="scientific">Cucumis melo</name>
    <name type="common">Muskmelon</name>
    <dbReference type="NCBI Taxonomy" id="3656"/>
    <lineage>
        <taxon>Eukaryota</taxon>
        <taxon>Viridiplantae</taxon>
        <taxon>Streptophyta</taxon>
        <taxon>Embryophyta</taxon>
        <taxon>Tracheophyta</taxon>
        <taxon>Spermatophyta</taxon>
        <taxon>Magnoliopsida</taxon>
        <taxon>eudicotyledons</taxon>
        <taxon>Gunneridae</taxon>
        <taxon>Pentapetalae</taxon>
        <taxon>rosids</taxon>
        <taxon>fabids</taxon>
        <taxon>Cucurbitales</taxon>
        <taxon>Cucurbitaceae</taxon>
        <taxon>Benincaseae</taxon>
        <taxon>Cucumis</taxon>
    </lineage>
</organism>